<dbReference type="AlphaFoldDB" id="A0AAE9JML5"/>
<accession>A0AAE9JML5</accession>
<evidence type="ECO:0000313" key="2">
    <source>
        <dbReference type="EMBL" id="ULT90617.1"/>
    </source>
</evidence>
<organism evidence="3 5">
    <name type="scientific">Caenorhabditis briggsae</name>
    <dbReference type="NCBI Taxonomy" id="6238"/>
    <lineage>
        <taxon>Eukaryota</taxon>
        <taxon>Metazoa</taxon>
        <taxon>Ecdysozoa</taxon>
        <taxon>Nematoda</taxon>
        <taxon>Chromadorea</taxon>
        <taxon>Rhabditida</taxon>
        <taxon>Rhabditina</taxon>
        <taxon>Rhabditomorpha</taxon>
        <taxon>Rhabditoidea</taxon>
        <taxon>Rhabditidae</taxon>
        <taxon>Peloderinae</taxon>
        <taxon>Caenorhabditis</taxon>
    </lineage>
</organism>
<sequence>MVSAGWTITAIANTFVVLFIPTPYGKQLVNMYAGIPVNIACASNIFVFYKINLDYRTCIRKLLSCKNAQVATSYTEAKRSTTVRLPS</sequence>
<dbReference type="Pfam" id="PF10320">
    <property type="entry name" value="7TM_GPCR_Srsx"/>
    <property type="match status" value="1"/>
</dbReference>
<dbReference type="Proteomes" id="UP000829354">
    <property type="component" value="Chromosome V"/>
</dbReference>
<keyword evidence="1" id="KW-1133">Transmembrane helix</keyword>
<keyword evidence="1" id="KW-0472">Membrane</keyword>
<gene>
    <name evidence="2" type="ORF">L3Y34_008736</name>
    <name evidence="3" type="ORF">L5515_008576</name>
</gene>
<dbReference type="EMBL" id="CP090895">
    <property type="protein sequence ID" value="ULT90617.1"/>
    <property type="molecule type" value="Genomic_DNA"/>
</dbReference>
<dbReference type="EMBL" id="CP092624">
    <property type="protein sequence ID" value="UMM36401.1"/>
    <property type="molecule type" value="Genomic_DNA"/>
</dbReference>
<evidence type="ECO:0000256" key="1">
    <source>
        <dbReference type="SAM" id="Phobius"/>
    </source>
</evidence>
<feature type="transmembrane region" description="Helical" evidence="1">
    <location>
        <begin position="31"/>
        <end position="51"/>
    </location>
</feature>
<reference evidence="3 5" key="2">
    <citation type="submission" date="2022-04" db="EMBL/GenBank/DDBJ databases">
        <title>Chromosome-level reference genomes for two strains of Caenorhabditis briggsae: an improved platform for comparative genomics.</title>
        <authorList>
            <person name="Stevens L."/>
            <person name="Andersen E."/>
        </authorList>
    </citation>
    <scope>NUCLEOTIDE SEQUENCE [LARGE SCALE GENOMIC DNA]</scope>
    <source>
        <strain evidence="3">VX34</strain>
        <tissue evidence="3">Whole-organism</tissue>
    </source>
</reference>
<protein>
    <submittedName>
        <fullName evidence="3">Uncharacterized protein</fullName>
    </submittedName>
</protein>
<proteinExistence type="predicted"/>
<evidence type="ECO:0000313" key="5">
    <source>
        <dbReference type="Proteomes" id="UP000829354"/>
    </source>
</evidence>
<dbReference type="InterPro" id="IPR019424">
    <property type="entry name" value="7TM_GPCR_Srsx"/>
</dbReference>
<evidence type="ECO:0000313" key="4">
    <source>
        <dbReference type="Proteomes" id="UP000827892"/>
    </source>
</evidence>
<keyword evidence="5" id="KW-1185">Reference proteome</keyword>
<name>A0AAE9JML5_CAEBR</name>
<feature type="transmembrane region" description="Helical" evidence="1">
    <location>
        <begin position="7"/>
        <end position="25"/>
    </location>
</feature>
<evidence type="ECO:0000313" key="3">
    <source>
        <dbReference type="EMBL" id="UMM36401.1"/>
    </source>
</evidence>
<reference evidence="2 4" key="1">
    <citation type="submission" date="2022-02" db="EMBL/GenBank/DDBJ databases">
        <title>Chromosome-level reference genomes for two strains of Caenorhabditis briggsae: an improved platform for comparative genomics.</title>
        <authorList>
            <person name="Stevens L."/>
            <person name="Andersen E.C."/>
        </authorList>
    </citation>
    <scope>NUCLEOTIDE SEQUENCE [LARGE SCALE GENOMIC DNA]</scope>
    <source>
        <strain evidence="2">QX1410_ONT</strain>
        <tissue evidence="2">Whole-organism</tissue>
    </source>
</reference>
<keyword evidence="1" id="KW-0812">Transmembrane</keyword>
<dbReference type="Proteomes" id="UP000827892">
    <property type="component" value="Chromosome V"/>
</dbReference>